<feature type="transmembrane region" description="Helical" evidence="1">
    <location>
        <begin position="65"/>
        <end position="86"/>
    </location>
</feature>
<dbReference type="AlphaFoldDB" id="A0A914WRJ8"/>
<keyword evidence="1" id="KW-0472">Membrane</keyword>
<keyword evidence="1" id="KW-1133">Transmembrane helix</keyword>
<proteinExistence type="predicted"/>
<keyword evidence="2" id="KW-1185">Reference proteome</keyword>
<keyword evidence="1" id="KW-0812">Transmembrane</keyword>
<evidence type="ECO:0000256" key="1">
    <source>
        <dbReference type="SAM" id="Phobius"/>
    </source>
</evidence>
<sequence>MLIGNDTADSVDFDSVLSRNHTLLFDIADDNSSLFFPRTLYDSIGPMQDDFALPNATRVRIPTGYLIGLSIGACALLFSIAGIALLQRRKAKVVLLPDHSIFASQNENKAWDSLSFSYGGADSDVGKNSWESDDSYLASLDEVIAQRASVVAFQKRATAVVVPHPIGEATAVTANSISIAA</sequence>
<evidence type="ECO:0000313" key="3">
    <source>
        <dbReference type="WBParaSite" id="PSAMB.scaffold463size50280.g6163.t1"/>
    </source>
</evidence>
<evidence type="ECO:0000313" key="2">
    <source>
        <dbReference type="Proteomes" id="UP000887566"/>
    </source>
</evidence>
<dbReference type="WBParaSite" id="PSAMB.scaffold463size50280.g6163.t1">
    <property type="protein sequence ID" value="PSAMB.scaffold463size50280.g6163.t1"/>
    <property type="gene ID" value="PSAMB.scaffold463size50280.g6163"/>
</dbReference>
<protein>
    <submittedName>
        <fullName evidence="3">FHA domain-containing protein</fullName>
    </submittedName>
</protein>
<accession>A0A914WRJ8</accession>
<reference evidence="3" key="1">
    <citation type="submission" date="2022-11" db="UniProtKB">
        <authorList>
            <consortium name="WormBaseParasite"/>
        </authorList>
    </citation>
    <scope>IDENTIFICATION</scope>
</reference>
<dbReference type="Proteomes" id="UP000887566">
    <property type="component" value="Unplaced"/>
</dbReference>
<name>A0A914WRJ8_9BILA</name>
<organism evidence="2 3">
    <name type="scientific">Plectus sambesii</name>
    <dbReference type="NCBI Taxonomy" id="2011161"/>
    <lineage>
        <taxon>Eukaryota</taxon>
        <taxon>Metazoa</taxon>
        <taxon>Ecdysozoa</taxon>
        <taxon>Nematoda</taxon>
        <taxon>Chromadorea</taxon>
        <taxon>Plectida</taxon>
        <taxon>Plectina</taxon>
        <taxon>Plectoidea</taxon>
        <taxon>Plectidae</taxon>
        <taxon>Plectus</taxon>
    </lineage>
</organism>